<comment type="caution">
    <text evidence="2">The sequence shown here is derived from an EMBL/GenBank/DDBJ whole genome shotgun (WGS) entry which is preliminary data.</text>
</comment>
<sequence>MKESKDSPKTASPSPYSFIEAYKGEESIFVVTLTSKLSSTYNNALLAKDIFLEEIEDKFIHVFDSCSASIGEALVSLKITELVEQRLSKLQIIDKVNKYIKEMKTFFLLESLDNLIKSDRMNKVKGKLASLLSIKPILGEEDGEISLFDKARGSKLAFKKLIDIIREYDKNLEEKVLAPNTAEEFKVEILKRYNFKDIIIVETGGLSSVYANEGGIIISF</sequence>
<dbReference type="Gene3D" id="3.40.50.10440">
    <property type="entry name" value="Dihydroxyacetone kinase, domain 1"/>
    <property type="match status" value="1"/>
</dbReference>
<dbReference type="AlphaFoldDB" id="A0A1C0A9W4"/>
<accession>A0A1C0A9W4</accession>
<keyword evidence="3" id="KW-1185">Reference proteome</keyword>
<protein>
    <submittedName>
        <fullName evidence="2">Fatty acid-binding protein DegV</fullName>
    </submittedName>
</protein>
<dbReference type="GO" id="GO:0008289">
    <property type="term" value="F:lipid binding"/>
    <property type="evidence" value="ECO:0007669"/>
    <property type="project" value="UniProtKB-KW"/>
</dbReference>
<dbReference type="Pfam" id="PF02645">
    <property type="entry name" value="DegV"/>
    <property type="match status" value="1"/>
</dbReference>
<dbReference type="OrthoDB" id="2138472at2"/>
<evidence type="ECO:0000313" key="3">
    <source>
        <dbReference type="Proteomes" id="UP000093514"/>
    </source>
</evidence>
<dbReference type="InterPro" id="IPR050270">
    <property type="entry name" value="DegV_domain_contain"/>
</dbReference>
<dbReference type="SUPFAM" id="SSF82549">
    <property type="entry name" value="DAK1/DegV-like"/>
    <property type="match status" value="1"/>
</dbReference>
<dbReference type="InterPro" id="IPR043168">
    <property type="entry name" value="DegV_C"/>
</dbReference>
<evidence type="ECO:0000313" key="2">
    <source>
        <dbReference type="EMBL" id="OCL27072.1"/>
    </source>
</evidence>
<dbReference type="PANTHER" id="PTHR33434">
    <property type="entry name" value="DEGV DOMAIN-CONTAINING PROTEIN DR_1986-RELATED"/>
    <property type="match status" value="1"/>
</dbReference>
<dbReference type="PROSITE" id="PS51482">
    <property type="entry name" value="DEGV"/>
    <property type="match status" value="1"/>
</dbReference>
<gene>
    <name evidence="2" type="ORF">U472_06215</name>
</gene>
<reference evidence="2 3" key="2">
    <citation type="submission" date="2016-08" db="EMBL/GenBank/DDBJ databases">
        <title>Orenia metallireducens sp. nov. strain Z6, a Novel Metal-reducing Firmicute from the Deep Subsurface.</title>
        <authorList>
            <person name="Maxim B.I."/>
            <person name="Kenneth K."/>
            <person name="Flynn T.M."/>
            <person name="Oloughlin E.J."/>
            <person name="Locke R.A."/>
            <person name="Weber J.R."/>
            <person name="Egan S.M."/>
            <person name="Mackie R.I."/>
            <person name="Cann I.K."/>
        </authorList>
    </citation>
    <scope>NUCLEOTIDE SEQUENCE [LARGE SCALE GENOMIC DNA]</scope>
    <source>
        <strain evidence="2 3">Z6</strain>
    </source>
</reference>
<dbReference type="EMBL" id="LWDV01000008">
    <property type="protein sequence ID" value="OCL27072.1"/>
    <property type="molecule type" value="Genomic_DNA"/>
</dbReference>
<proteinExistence type="predicted"/>
<keyword evidence="1" id="KW-0446">Lipid-binding</keyword>
<dbReference type="Gene3D" id="2.20.28.50">
    <property type="entry name" value="degv family protein"/>
    <property type="match status" value="1"/>
</dbReference>
<dbReference type="Proteomes" id="UP000093514">
    <property type="component" value="Unassembled WGS sequence"/>
</dbReference>
<evidence type="ECO:0000256" key="1">
    <source>
        <dbReference type="ARBA" id="ARBA00023121"/>
    </source>
</evidence>
<organism evidence="2 3">
    <name type="scientific">Orenia metallireducens</name>
    <dbReference type="NCBI Taxonomy" id="1413210"/>
    <lineage>
        <taxon>Bacteria</taxon>
        <taxon>Bacillati</taxon>
        <taxon>Bacillota</taxon>
        <taxon>Clostridia</taxon>
        <taxon>Halanaerobiales</taxon>
        <taxon>Halobacteroidaceae</taxon>
        <taxon>Orenia</taxon>
    </lineage>
</organism>
<dbReference type="NCBIfam" id="TIGR00762">
    <property type="entry name" value="DegV"/>
    <property type="match status" value="1"/>
</dbReference>
<name>A0A1C0A9W4_9FIRM</name>
<dbReference type="InterPro" id="IPR003797">
    <property type="entry name" value="DegV"/>
</dbReference>
<dbReference type="Gene3D" id="3.30.1180.10">
    <property type="match status" value="1"/>
</dbReference>
<dbReference type="PANTHER" id="PTHR33434:SF2">
    <property type="entry name" value="FATTY ACID-BINDING PROTEIN TM_1468"/>
    <property type="match status" value="1"/>
</dbReference>
<reference evidence="3" key="1">
    <citation type="submission" date="2016-07" db="EMBL/GenBank/DDBJ databases">
        <authorList>
            <person name="Florea S."/>
            <person name="Webb J.S."/>
            <person name="Jaromczyk J."/>
            <person name="Schardl C.L."/>
        </authorList>
    </citation>
    <scope>NUCLEOTIDE SEQUENCE [LARGE SCALE GENOMIC DNA]</scope>
    <source>
        <strain evidence="3">Z6</strain>
    </source>
</reference>